<dbReference type="AlphaFoldDB" id="A0A1E4RFY9"/>
<accession>A0A1E4RFY9</accession>
<evidence type="ECO:0000313" key="1">
    <source>
        <dbReference type="EMBL" id="ODV66136.1"/>
    </source>
</evidence>
<gene>
    <name evidence="1" type="ORF">HYPBUDRAFT_222688</name>
</gene>
<dbReference type="RefSeq" id="XP_020075203.1">
    <property type="nucleotide sequence ID" value="XM_020223107.1"/>
</dbReference>
<dbReference type="GeneID" id="30997656"/>
<dbReference type="EMBL" id="KV454543">
    <property type="protein sequence ID" value="ODV66136.1"/>
    <property type="molecule type" value="Genomic_DNA"/>
</dbReference>
<organism evidence="1 2">
    <name type="scientific">Hyphopichia burtonii NRRL Y-1933</name>
    <dbReference type="NCBI Taxonomy" id="984485"/>
    <lineage>
        <taxon>Eukaryota</taxon>
        <taxon>Fungi</taxon>
        <taxon>Dikarya</taxon>
        <taxon>Ascomycota</taxon>
        <taxon>Saccharomycotina</taxon>
        <taxon>Pichiomycetes</taxon>
        <taxon>Debaryomycetaceae</taxon>
        <taxon>Hyphopichia</taxon>
    </lineage>
</organism>
<keyword evidence="2" id="KW-1185">Reference proteome</keyword>
<protein>
    <submittedName>
        <fullName evidence="1">Uncharacterized protein</fullName>
    </submittedName>
</protein>
<dbReference type="OrthoDB" id="4074932at2759"/>
<reference evidence="2" key="1">
    <citation type="submission" date="2016-05" db="EMBL/GenBank/DDBJ databases">
        <title>Comparative genomics of biotechnologically important yeasts.</title>
        <authorList>
            <consortium name="DOE Joint Genome Institute"/>
            <person name="Riley R."/>
            <person name="Haridas S."/>
            <person name="Wolfe K.H."/>
            <person name="Lopes M.R."/>
            <person name="Hittinger C.T."/>
            <person name="Goker M."/>
            <person name="Salamov A."/>
            <person name="Wisecaver J."/>
            <person name="Long T.M."/>
            <person name="Aerts A.L."/>
            <person name="Barry K."/>
            <person name="Choi C."/>
            <person name="Clum A."/>
            <person name="Coughlan A.Y."/>
            <person name="Deshpande S."/>
            <person name="Douglass A.P."/>
            <person name="Hanson S.J."/>
            <person name="Klenk H.-P."/>
            <person name="Labutti K."/>
            <person name="Lapidus A."/>
            <person name="Lindquist E."/>
            <person name="Lipzen A."/>
            <person name="Meier-Kolthoff J.P."/>
            <person name="Ohm R.A."/>
            <person name="Otillar R.P."/>
            <person name="Pangilinan J."/>
            <person name="Peng Y."/>
            <person name="Rokas A."/>
            <person name="Rosa C.A."/>
            <person name="Scheuner C."/>
            <person name="Sibirny A.A."/>
            <person name="Slot J.C."/>
            <person name="Stielow J.B."/>
            <person name="Sun H."/>
            <person name="Kurtzman C.P."/>
            <person name="Blackwell M."/>
            <person name="Grigoriev I.V."/>
            <person name="Jeffries T.W."/>
        </authorList>
    </citation>
    <scope>NUCLEOTIDE SEQUENCE [LARGE SCALE GENOMIC DNA]</scope>
    <source>
        <strain evidence="2">NRRL Y-1933</strain>
    </source>
</reference>
<sequence length="74" mass="8325">MRSATVLRFQKETVNQFNNIIKASTPASLNATRKAAVTPNKWQPTHGNSFRSFAEYRLKATNVSPLALKFKKSN</sequence>
<evidence type="ECO:0000313" key="2">
    <source>
        <dbReference type="Proteomes" id="UP000095085"/>
    </source>
</evidence>
<proteinExistence type="predicted"/>
<name>A0A1E4RFY9_9ASCO</name>
<dbReference type="Proteomes" id="UP000095085">
    <property type="component" value="Unassembled WGS sequence"/>
</dbReference>